<dbReference type="EMBL" id="AHEZ01000018">
    <property type="protein sequence ID" value="EOP75449.1"/>
    <property type="molecule type" value="Genomic_DNA"/>
</dbReference>
<dbReference type="HOGENOM" id="CLU_3149124_0_0_9"/>
<reference evidence="1 2" key="1">
    <citation type="submission" date="2012-12" db="EMBL/GenBank/DDBJ databases">
        <title>The Genome Sequence of Bacillus cereus VD118.</title>
        <authorList>
            <consortium name="The Broad Institute Genome Sequencing Platform"/>
            <consortium name="The Broad Institute Genome Sequencing Center for Infectious Disease"/>
            <person name="Feldgarden M."/>
            <person name="Van der Auwera G.A."/>
            <person name="Mahillon J."/>
            <person name="Duprez V."/>
            <person name="Timmery S."/>
            <person name="Mattelet C."/>
            <person name="Dierick K."/>
            <person name="Sun M."/>
            <person name="Yu Z."/>
            <person name="Zhu L."/>
            <person name="Hu X."/>
            <person name="Shank E.B."/>
            <person name="Swiecicka I."/>
            <person name="Hansen B.M."/>
            <person name="Andrup L."/>
            <person name="Walker B."/>
            <person name="Young S.K."/>
            <person name="Zeng Q."/>
            <person name="Gargeya S."/>
            <person name="Fitzgerald M."/>
            <person name="Haas B."/>
            <person name="Abouelleil A."/>
            <person name="Alvarado L."/>
            <person name="Arachchi H.M."/>
            <person name="Berlin A.M."/>
            <person name="Chapman S.B."/>
            <person name="Dewar J."/>
            <person name="Goldberg J."/>
            <person name="Griggs A."/>
            <person name="Gujja S."/>
            <person name="Hansen M."/>
            <person name="Howarth C."/>
            <person name="Imamovic A."/>
            <person name="Larimer J."/>
            <person name="McCowan C."/>
            <person name="Murphy C."/>
            <person name="Neiman D."/>
            <person name="Pearson M."/>
            <person name="Priest M."/>
            <person name="Roberts A."/>
            <person name="Saif S."/>
            <person name="Shea T."/>
            <person name="Sisk P."/>
            <person name="Sykes S."/>
            <person name="Wortman J."/>
            <person name="Nusbaum C."/>
            <person name="Birren B."/>
        </authorList>
    </citation>
    <scope>NUCLEOTIDE SEQUENCE [LARGE SCALE GENOMIC DNA]</scope>
    <source>
        <strain evidence="1 2">VD118</strain>
    </source>
</reference>
<evidence type="ECO:0000313" key="2">
    <source>
        <dbReference type="Proteomes" id="UP000014019"/>
    </source>
</evidence>
<gene>
    <name evidence="1" type="ORF">IIQ_05542</name>
</gene>
<organism evidence="1 2">
    <name type="scientific">Bacillus cereus VD118</name>
    <dbReference type="NCBI Taxonomy" id="1053231"/>
    <lineage>
        <taxon>Bacteria</taxon>
        <taxon>Bacillati</taxon>
        <taxon>Bacillota</taxon>
        <taxon>Bacilli</taxon>
        <taxon>Bacillales</taxon>
        <taxon>Bacillaceae</taxon>
        <taxon>Bacillus</taxon>
        <taxon>Bacillus cereus group</taxon>
    </lineage>
</organism>
<dbReference type="AlphaFoldDB" id="R8QXC4"/>
<evidence type="ECO:0000313" key="1">
    <source>
        <dbReference type="EMBL" id="EOP75449.1"/>
    </source>
</evidence>
<sequence>MRCGFSVKGEDNDFSNARRYDLEEFVLTLSYAISMRRASSVLEGYSTM</sequence>
<dbReference type="Proteomes" id="UP000014019">
    <property type="component" value="Unassembled WGS sequence"/>
</dbReference>
<name>R8QXC4_BACCE</name>
<comment type="caution">
    <text evidence="1">The sequence shown here is derived from an EMBL/GenBank/DDBJ whole genome shotgun (WGS) entry which is preliminary data.</text>
</comment>
<accession>R8QXC4</accession>
<dbReference type="PATRIC" id="fig|1053231.3.peg.691"/>
<protein>
    <submittedName>
        <fullName evidence="1">Uncharacterized protein</fullName>
    </submittedName>
</protein>
<proteinExistence type="predicted"/>